<accession>A0A0D0CVL0</accession>
<feature type="compositionally biased region" description="Polar residues" evidence="1">
    <location>
        <begin position="294"/>
        <end position="304"/>
    </location>
</feature>
<feature type="region of interest" description="Disordered" evidence="1">
    <location>
        <begin position="294"/>
        <end position="342"/>
    </location>
</feature>
<name>A0A0D0CVL0_9AGAR</name>
<evidence type="ECO:0000313" key="3">
    <source>
        <dbReference type="Proteomes" id="UP000053593"/>
    </source>
</evidence>
<dbReference type="Proteomes" id="UP000053593">
    <property type="component" value="Unassembled WGS sequence"/>
</dbReference>
<evidence type="ECO:0000313" key="2">
    <source>
        <dbReference type="EMBL" id="KIK60038.1"/>
    </source>
</evidence>
<dbReference type="EMBL" id="KN834777">
    <property type="protein sequence ID" value="KIK60038.1"/>
    <property type="molecule type" value="Genomic_DNA"/>
</dbReference>
<proteinExistence type="predicted"/>
<reference evidence="2 3" key="1">
    <citation type="submission" date="2014-04" db="EMBL/GenBank/DDBJ databases">
        <title>Evolutionary Origins and Diversification of the Mycorrhizal Mutualists.</title>
        <authorList>
            <consortium name="DOE Joint Genome Institute"/>
            <consortium name="Mycorrhizal Genomics Consortium"/>
            <person name="Kohler A."/>
            <person name="Kuo A."/>
            <person name="Nagy L.G."/>
            <person name="Floudas D."/>
            <person name="Copeland A."/>
            <person name="Barry K.W."/>
            <person name="Cichocki N."/>
            <person name="Veneault-Fourrey C."/>
            <person name="LaButti K."/>
            <person name="Lindquist E.A."/>
            <person name="Lipzen A."/>
            <person name="Lundell T."/>
            <person name="Morin E."/>
            <person name="Murat C."/>
            <person name="Riley R."/>
            <person name="Ohm R."/>
            <person name="Sun H."/>
            <person name="Tunlid A."/>
            <person name="Henrissat B."/>
            <person name="Grigoriev I.V."/>
            <person name="Hibbett D.S."/>
            <person name="Martin F."/>
        </authorList>
    </citation>
    <scope>NUCLEOTIDE SEQUENCE [LARGE SCALE GENOMIC DNA]</scope>
    <source>
        <strain evidence="2 3">FD-317 M1</strain>
    </source>
</reference>
<feature type="compositionally biased region" description="Polar residues" evidence="1">
    <location>
        <begin position="330"/>
        <end position="339"/>
    </location>
</feature>
<gene>
    <name evidence="2" type="ORF">GYMLUDRAFT_244817</name>
</gene>
<dbReference type="HOGENOM" id="CLU_681616_0_0_1"/>
<protein>
    <submittedName>
        <fullName evidence="2">Uncharacterized protein</fullName>
    </submittedName>
</protein>
<keyword evidence="3" id="KW-1185">Reference proteome</keyword>
<evidence type="ECO:0000256" key="1">
    <source>
        <dbReference type="SAM" id="MobiDB-lite"/>
    </source>
</evidence>
<organism evidence="2 3">
    <name type="scientific">Collybiopsis luxurians FD-317 M1</name>
    <dbReference type="NCBI Taxonomy" id="944289"/>
    <lineage>
        <taxon>Eukaryota</taxon>
        <taxon>Fungi</taxon>
        <taxon>Dikarya</taxon>
        <taxon>Basidiomycota</taxon>
        <taxon>Agaricomycotina</taxon>
        <taxon>Agaricomycetes</taxon>
        <taxon>Agaricomycetidae</taxon>
        <taxon>Agaricales</taxon>
        <taxon>Marasmiineae</taxon>
        <taxon>Omphalotaceae</taxon>
        <taxon>Collybiopsis</taxon>
        <taxon>Collybiopsis luxurians</taxon>
    </lineage>
</organism>
<dbReference type="AlphaFoldDB" id="A0A0D0CVL0"/>
<sequence length="404" mass="45145">MKAHNELRVALYNATSNKMKLQVQNMRDREIESRKGEIDEDVDEDGDLMLQNSLDILIAKNDQASSTLSELNEQVGEKWSLNVEQKRTLTEVVKKFIADPLCSSYAKIADEVEAHCKNKKLVLNLASAVKTGSHRKAFKSILRETVNNHKWSFRHLQQYTCEEPKSDYFAGFDSWIQKKIELWGNNFDGQDWQEFLAETQKLDGQKSTSTIPPPPAVPLSMFDDLGDIFPSNQAMPRPTQSLPTWMPSSCISSNFTPMSSPVSTTARNALHIPGAHAASTREFQADNRLAVSLPTRSSCSSPATDFTHMSRHPSRSSPTPHHEFQYGSGHLSSQSSPTIGSFHPHHSLSLEFPLVSSHPHCHSISPQSDTSSDFTYGISGMAHSTFEGLIEQQPMSRGPHRAWL</sequence>